<dbReference type="AlphaFoldDB" id="A0A7J7JXZ1"/>
<keyword evidence="2" id="KW-0732">Signal</keyword>
<feature type="domain" description="Fibronectin type-III" evidence="3">
    <location>
        <begin position="21"/>
        <end position="115"/>
    </location>
</feature>
<dbReference type="PROSITE" id="PS50853">
    <property type="entry name" value="FN3"/>
    <property type="match status" value="3"/>
</dbReference>
<feature type="signal peptide" evidence="2">
    <location>
        <begin position="1"/>
        <end position="22"/>
    </location>
</feature>
<dbReference type="InterPro" id="IPR003961">
    <property type="entry name" value="FN3_dom"/>
</dbReference>
<organism evidence="4 5">
    <name type="scientific">Bugula neritina</name>
    <name type="common">Brown bryozoan</name>
    <name type="synonym">Sertularia neritina</name>
    <dbReference type="NCBI Taxonomy" id="10212"/>
    <lineage>
        <taxon>Eukaryota</taxon>
        <taxon>Metazoa</taxon>
        <taxon>Spiralia</taxon>
        <taxon>Lophotrochozoa</taxon>
        <taxon>Bryozoa</taxon>
        <taxon>Gymnolaemata</taxon>
        <taxon>Cheilostomatida</taxon>
        <taxon>Flustrina</taxon>
        <taxon>Buguloidea</taxon>
        <taxon>Bugulidae</taxon>
        <taxon>Bugula</taxon>
    </lineage>
</organism>
<dbReference type="Pfam" id="PF00041">
    <property type="entry name" value="fn3"/>
    <property type="match status" value="3"/>
</dbReference>
<dbReference type="Proteomes" id="UP000593567">
    <property type="component" value="Unassembled WGS sequence"/>
</dbReference>
<accession>A0A7J7JXZ1</accession>
<dbReference type="PANTHER" id="PTHR46708">
    <property type="entry name" value="TENASCIN"/>
    <property type="match status" value="1"/>
</dbReference>
<dbReference type="InterPro" id="IPR013783">
    <property type="entry name" value="Ig-like_fold"/>
</dbReference>
<proteinExistence type="predicted"/>
<evidence type="ECO:0000256" key="2">
    <source>
        <dbReference type="SAM" id="SignalP"/>
    </source>
</evidence>
<dbReference type="CDD" id="cd00063">
    <property type="entry name" value="FN3"/>
    <property type="match status" value="3"/>
</dbReference>
<dbReference type="Gene3D" id="2.60.40.10">
    <property type="entry name" value="Immunoglobulins"/>
    <property type="match status" value="5"/>
</dbReference>
<feature type="domain" description="Fibronectin type-III" evidence="3">
    <location>
        <begin position="306"/>
        <end position="401"/>
    </location>
</feature>
<dbReference type="InterPro" id="IPR050991">
    <property type="entry name" value="ECM_Regulatory_Proteins"/>
</dbReference>
<comment type="caution">
    <text evidence="4">The sequence shown here is derived from an EMBL/GenBank/DDBJ whole genome shotgun (WGS) entry which is preliminary data.</text>
</comment>
<dbReference type="OrthoDB" id="10253954at2759"/>
<evidence type="ECO:0000313" key="4">
    <source>
        <dbReference type="EMBL" id="KAF6030188.1"/>
    </source>
</evidence>
<dbReference type="EMBL" id="VXIV02001739">
    <property type="protein sequence ID" value="KAF6030188.1"/>
    <property type="molecule type" value="Genomic_DNA"/>
</dbReference>
<evidence type="ECO:0000259" key="3">
    <source>
        <dbReference type="PROSITE" id="PS50853"/>
    </source>
</evidence>
<feature type="chain" id="PRO_5029770430" description="Fibronectin type-III domain-containing protein" evidence="2">
    <location>
        <begin position="23"/>
        <end position="541"/>
    </location>
</feature>
<keyword evidence="5" id="KW-1185">Reference proteome</keyword>
<reference evidence="4" key="1">
    <citation type="submission" date="2020-06" db="EMBL/GenBank/DDBJ databases">
        <title>Draft genome of Bugula neritina, a colonial animal packing powerful symbionts and potential medicines.</title>
        <authorList>
            <person name="Rayko M."/>
        </authorList>
    </citation>
    <scope>NUCLEOTIDE SEQUENCE [LARGE SCALE GENOMIC DNA]</scope>
    <source>
        <strain evidence="4">Kwan_BN1</strain>
    </source>
</reference>
<dbReference type="PANTHER" id="PTHR46708:SF2">
    <property type="entry name" value="FIBRONECTIN TYPE-III DOMAIN-CONTAINING PROTEIN"/>
    <property type="match status" value="1"/>
</dbReference>
<dbReference type="InterPro" id="IPR036116">
    <property type="entry name" value="FN3_sf"/>
</dbReference>
<evidence type="ECO:0000256" key="1">
    <source>
        <dbReference type="ARBA" id="ARBA00022737"/>
    </source>
</evidence>
<feature type="domain" description="Fibronectin type-III" evidence="3">
    <location>
        <begin position="213"/>
        <end position="305"/>
    </location>
</feature>
<dbReference type="SMART" id="SM00060">
    <property type="entry name" value="FN3"/>
    <property type="match status" value="5"/>
</dbReference>
<dbReference type="SUPFAM" id="SSF49265">
    <property type="entry name" value="Fibronectin type III"/>
    <property type="match status" value="3"/>
</dbReference>
<name>A0A7J7JXZ1_BUGNE</name>
<sequence>MELSKSLITLVVWFYWVDFYAATGVSVSNPQTDSITVSWTTIPDVYYMVQYSNETSAMYKDSLNTRTQTSPQTISLPIPGAEYTVRVLAFNYMDSTLGGNGVESNNVTFTAVPSDVVPTRANPSGTNITLEWTYNDTHVVSGFRLNCIPAVGLCGDRNSPLDIPDNTVRTYTLQGATPGKVYTVSIQAYVNTTSGSVQSGWVDFNEVEPGLSSPENLVITERRDTSVTLKWDEPTGIADINFYEVTYTDSDNKLTSANTTGTTTGLLIIDSLIEGHGYMFVVKSVSSTGKRSPPSNEVKYTVAPTIPESVEVKIPPGSSMLNFTWSLGSGRRDGFETVLFTPEGNITDTVSGSTTFKEFSSLSPDTLYSFTVRAQAVDVERPGSYKYSNYTERVDVTTDEDKPGPVANLTATGATSFSVTLTWNKSVQENGVVVAYVIQTILLSSSTCVSSTLISCEDCRRREHNYTAAIDEKVVECTNRLDDVIKKSADFSSISYTVTKLSAFTNYKFVIWSFNTKKPSLREEKATTLEKCKSVMLTFYK</sequence>
<keyword evidence="1" id="KW-0677">Repeat</keyword>
<gene>
    <name evidence="4" type="ORF">EB796_011502</name>
</gene>
<protein>
    <recommendedName>
        <fullName evidence="3">Fibronectin type-III domain-containing protein</fullName>
    </recommendedName>
</protein>
<evidence type="ECO:0000313" key="5">
    <source>
        <dbReference type="Proteomes" id="UP000593567"/>
    </source>
</evidence>